<feature type="region of interest" description="Disordered" evidence="3">
    <location>
        <begin position="915"/>
        <end position="934"/>
    </location>
</feature>
<keyword evidence="5" id="KW-0808">Transferase</keyword>
<dbReference type="PIRSF" id="PIRSF005412">
    <property type="entry name" value="UCP005412_abhydr"/>
    <property type="match status" value="1"/>
</dbReference>
<dbReference type="SUPFAM" id="SSF53474">
    <property type="entry name" value="alpha/beta-Hydrolases"/>
    <property type="match status" value="1"/>
</dbReference>
<sequence length="1033" mass="113597">MLLVYQAGSVHVGEVARYTLTYTPAADPILPTPSELHIRIKNTSALPLRAAYLHGPYTLYAACYPSSFNPDHKHDLEDGPPQFEPNLRAGGSWDAVIPIPERLRQTPETALSIDPEISAGSVTWVIEITSQVIFSTTASVHFELLVGRDEKSLNLGSGSRSGGSGNVPPPVQLQDHWKPGSKHHQSAVNTRKGVNSKSITLVVDDTSSLWNTPAFPSWEEKQHLGKEAVTRQTPQETRGDEHATGDNSNHDGGERKRKKRRIHFVVLTHGLHSNLGADMLYLKESIDASSKAARKQAKEERDRRKHEEPGRMAGEDDAESDDEQVIVRGFPGNAVRTERGIQYLGKRLAKYVLLMTYPDQPYLPTKKPKKSLSRSLTGLKSGTGSTGQNPLSEPSELGDKNTPDYAYEITSISFIGHSLGGLVQTYAIAYIQKHSPQFFDRIKPINFIALATPFLGLSNENPVYVKFALDFGLVGRTGQDLGLSWTAPKVRSGWGAVIGGLGNESKKAERQSNPEAKPLLRILPSGPAHQVLLKFRNRTVYSNVVNDGIVPLRTSCLLFLDWRGLDRVEKARRENGLVGTMAEWGWAELTGANSNPVKTARTLTDLSLGPAAESQHSSSQKEPVAATGKAKEESSDGDGTSSPAPHQFLKRSIQTDNPEVVKLKEHSHSTPATPATPTSPLGNFLSMLRPKQSKDSTSSKDVRIYKRSQTMNISSEHTDTSSSDVPQAEEPRPGLVRGDSLYEEDSVHAPPKTTFFESAGDLLKPPLPTTDFLIDPAARPRTIFHDRVYHPEDIPPPSPVKRRTIFSSSHSARPGSNSESSQALDHHDRHQTEGSMSGMKVEEKIARAYHRDLSWRKVLVRLEPDAHNNIIVRRMFANAYGWPVVKHLVDTHFAYTIAAETNDVLEPSVERAKPVNEAASNSGEEVEGQTKVPSLETLEQNESALGDGGTHPPELQDTVFSEHPQKMAPVPDPAIGRADVHVKNSKPLPNLPRQPSDRWSDQLSGDDNVSLSEAESSDGSYHDNLNHYRQRTV</sequence>
<dbReference type="Gene3D" id="3.40.50.1820">
    <property type="entry name" value="alpha/beta hydrolase"/>
    <property type="match status" value="1"/>
</dbReference>
<keyword evidence="2" id="KW-0443">Lipid metabolism</keyword>
<feature type="region of interest" description="Disordered" evidence="3">
    <location>
        <begin position="364"/>
        <end position="399"/>
    </location>
</feature>
<comment type="similarity">
    <text evidence="1">Belongs to the putative lipase ROG1 family.</text>
</comment>
<protein>
    <submittedName>
        <fullName evidence="5">Inositol hexakisphosphate and diphosphoinositol-pentakisphosphate kinase</fullName>
    </submittedName>
</protein>
<evidence type="ECO:0000256" key="2">
    <source>
        <dbReference type="ARBA" id="ARBA00022963"/>
    </source>
</evidence>
<dbReference type="InterPro" id="IPR029058">
    <property type="entry name" value="AB_hydrolase_fold"/>
</dbReference>
<gene>
    <name evidence="5" type="primary">VIP1_3</name>
    <name evidence="5" type="ORF">Plec18167_000276</name>
</gene>
<feature type="compositionally biased region" description="Polar residues" evidence="3">
    <location>
        <begin position="1001"/>
        <end position="1019"/>
    </location>
</feature>
<feature type="region of interest" description="Disordered" evidence="3">
    <location>
        <begin position="291"/>
        <end position="324"/>
    </location>
</feature>
<feature type="compositionally biased region" description="Basic and acidic residues" evidence="3">
    <location>
        <begin position="692"/>
        <end position="704"/>
    </location>
</feature>
<feature type="region of interest" description="Disordered" evidence="3">
    <location>
        <begin position="609"/>
        <end position="738"/>
    </location>
</feature>
<organism evidence="5 6">
    <name type="scientific">Paecilomyces lecythidis</name>
    <dbReference type="NCBI Taxonomy" id="3004212"/>
    <lineage>
        <taxon>Eukaryota</taxon>
        <taxon>Fungi</taxon>
        <taxon>Dikarya</taxon>
        <taxon>Ascomycota</taxon>
        <taxon>Pezizomycotina</taxon>
        <taxon>Eurotiomycetes</taxon>
        <taxon>Eurotiomycetidae</taxon>
        <taxon>Eurotiales</taxon>
        <taxon>Thermoascaceae</taxon>
        <taxon>Paecilomyces</taxon>
    </lineage>
</organism>
<proteinExistence type="inferred from homology"/>
<feature type="compositionally biased region" description="Polar residues" evidence="3">
    <location>
        <begin position="805"/>
        <end position="823"/>
    </location>
</feature>
<evidence type="ECO:0000256" key="3">
    <source>
        <dbReference type="SAM" id="MobiDB-lite"/>
    </source>
</evidence>
<feature type="compositionally biased region" description="Basic and acidic residues" evidence="3">
    <location>
        <begin position="218"/>
        <end position="229"/>
    </location>
</feature>
<dbReference type="InterPro" id="IPR016445">
    <property type="entry name" value="Rog1_fam"/>
</dbReference>
<name>A0ABR3YEF5_9EURO</name>
<dbReference type="EMBL" id="JAVDPF010000001">
    <property type="protein sequence ID" value="KAL1886346.1"/>
    <property type="molecule type" value="Genomic_DNA"/>
</dbReference>
<dbReference type="PANTHER" id="PTHR12482">
    <property type="entry name" value="LIPASE ROG1-RELATED-RELATED"/>
    <property type="match status" value="1"/>
</dbReference>
<keyword evidence="2" id="KW-0442">Lipid degradation</keyword>
<feature type="compositionally biased region" description="Low complexity" evidence="3">
    <location>
        <begin position="373"/>
        <end position="387"/>
    </location>
</feature>
<dbReference type="InterPro" id="IPR007751">
    <property type="entry name" value="DUF676_lipase-like"/>
</dbReference>
<keyword evidence="5" id="KW-0418">Kinase</keyword>
<feature type="compositionally biased region" description="Basic and acidic residues" evidence="3">
    <location>
        <begin position="659"/>
        <end position="668"/>
    </location>
</feature>
<feature type="region of interest" description="Disordered" evidence="3">
    <location>
        <begin position="983"/>
        <end position="1033"/>
    </location>
</feature>
<feature type="region of interest" description="Disordered" evidence="3">
    <location>
        <begin position="216"/>
        <end position="258"/>
    </location>
</feature>
<feature type="compositionally biased region" description="Basic and acidic residues" evidence="3">
    <location>
        <begin position="296"/>
        <end position="314"/>
    </location>
</feature>
<feature type="region of interest" description="Disordered" evidence="3">
    <location>
        <begin position="788"/>
        <end position="838"/>
    </location>
</feature>
<feature type="compositionally biased region" description="Polar residues" evidence="3">
    <location>
        <begin position="707"/>
        <end position="725"/>
    </location>
</feature>
<dbReference type="GO" id="GO:0016301">
    <property type="term" value="F:kinase activity"/>
    <property type="evidence" value="ECO:0007669"/>
    <property type="project" value="UniProtKB-KW"/>
</dbReference>
<evidence type="ECO:0000313" key="6">
    <source>
        <dbReference type="Proteomes" id="UP001583193"/>
    </source>
</evidence>
<feature type="region of interest" description="Disordered" evidence="3">
    <location>
        <begin position="154"/>
        <end position="193"/>
    </location>
</feature>
<dbReference type="InterPro" id="IPR044294">
    <property type="entry name" value="Lipase-like"/>
</dbReference>
<feature type="compositionally biased region" description="Basic and acidic residues" evidence="3">
    <location>
        <begin position="237"/>
        <end position="254"/>
    </location>
</feature>
<accession>A0ABR3YEF5</accession>
<keyword evidence="6" id="KW-1185">Reference proteome</keyword>
<evidence type="ECO:0000259" key="4">
    <source>
        <dbReference type="Pfam" id="PF05057"/>
    </source>
</evidence>
<feature type="compositionally biased region" description="Acidic residues" evidence="3">
    <location>
        <begin position="315"/>
        <end position="324"/>
    </location>
</feature>
<dbReference type="PANTHER" id="PTHR12482:SF62">
    <property type="entry name" value="LIPASE ROG1-RELATED"/>
    <property type="match status" value="1"/>
</dbReference>
<dbReference type="Proteomes" id="UP001583193">
    <property type="component" value="Unassembled WGS sequence"/>
</dbReference>
<dbReference type="Pfam" id="PF05057">
    <property type="entry name" value="DUF676"/>
    <property type="match status" value="2"/>
</dbReference>
<evidence type="ECO:0000256" key="1">
    <source>
        <dbReference type="ARBA" id="ARBA00007920"/>
    </source>
</evidence>
<feature type="compositionally biased region" description="Low complexity" evidence="3">
    <location>
        <begin position="669"/>
        <end position="680"/>
    </location>
</feature>
<reference evidence="5 6" key="1">
    <citation type="journal article" date="2024" name="IMA Fungus">
        <title>IMA Genome - F19 : A genome assembly and annotation guide to empower mycologists, including annotated draft genome sequences of Ceratocystis pirilliformis, Diaporthe australafricana, Fusarium ophioides, Paecilomyces lecythidis, and Sporothrix stenoceras.</title>
        <authorList>
            <person name="Aylward J."/>
            <person name="Wilson A.M."/>
            <person name="Visagie C.M."/>
            <person name="Spraker J."/>
            <person name="Barnes I."/>
            <person name="Buitendag C."/>
            <person name="Ceriani C."/>
            <person name="Del Mar Angel L."/>
            <person name="du Plessis D."/>
            <person name="Fuchs T."/>
            <person name="Gasser K."/>
            <person name="Kramer D."/>
            <person name="Li W."/>
            <person name="Munsamy K."/>
            <person name="Piso A."/>
            <person name="Price J.L."/>
            <person name="Sonnekus B."/>
            <person name="Thomas C."/>
            <person name="van der Nest A."/>
            <person name="van Dijk A."/>
            <person name="van Heerden A."/>
            <person name="van Vuuren N."/>
            <person name="Yilmaz N."/>
            <person name="Duong T.A."/>
            <person name="van der Merwe N.A."/>
            <person name="Wingfield M.J."/>
            <person name="Wingfield B.D."/>
        </authorList>
    </citation>
    <scope>NUCLEOTIDE SEQUENCE [LARGE SCALE GENOMIC DNA]</scope>
    <source>
        <strain evidence="5 6">CMW 18167</strain>
    </source>
</reference>
<comment type="caution">
    <text evidence="5">The sequence shown here is derived from an EMBL/GenBank/DDBJ whole genome shotgun (WGS) entry which is preliminary data.</text>
</comment>
<feature type="domain" description="DUF676" evidence="4">
    <location>
        <begin position="409"/>
        <end position="554"/>
    </location>
</feature>
<feature type="domain" description="DUF676" evidence="4">
    <location>
        <begin position="261"/>
        <end position="355"/>
    </location>
</feature>
<evidence type="ECO:0000313" key="5">
    <source>
        <dbReference type="EMBL" id="KAL1886346.1"/>
    </source>
</evidence>